<feature type="coiled-coil region" evidence="7">
    <location>
        <begin position="396"/>
        <end position="430"/>
    </location>
</feature>
<evidence type="ECO:0000256" key="8">
    <source>
        <dbReference type="SAM" id="Phobius"/>
    </source>
</evidence>
<feature type="transmembrane region" description="Helical" evidence="8">
    <location>
        <begin position="379"/>
        <end position="396"/>
    </location>
</feature>
<keyword evidence="8" id="KW-0812">Transmembrane</keyword>
<keyword evidence="8" id="KW-1133">Transmembrane helix</keyword>
<feature type="domain" description="Histidine kinase" evidence="9">
    <location>
        <begin position="444"/>
        <end position="656"/>
    </location>
</feature>
<comment type="catalytic activity">
    <reaction evidence="1">
        <text>ATP + protein L-histidine = ADP + protein N-phospho-L-histidine.</text>
        <dbReference type="EC" id="2.7.13.3"/>
    </reaction>
</comment>
<evidence type="ECO:0000313" key="10">
    <source>
        <dbReference type="EMBL" id="SDE68877.1"/>
    </source>
</evidence>
<dbReference type="GO" id="GO:0000155">
    <property type="term" value="F:phosphorelay sensor kinase activity"/>
    <property type="evidence" value="ECO:0007669"/>
    <property type="project" value="InterPro"/>
</dbReference>
<dbReference type="PANTHER" id="PTHR43711:SF26">
    <property type="entry name" value="SENSOR HISTIDINE KINASE RCSC"/>
    <property type="match status" value="1"/>
</dbReference>
<evidence type="ECO:0000313" key="11">
    <source>
        <dbReference type="Proteomes" id="UP000183685"/>
    </source>
</evidence>
<dbReference type="AlphaFoldDB" id="A0A1G7EZ61"/>
<feature type="transmembrane region" description="Helical" evidence="8">
    <location>
        <begin position="319"/>
        <end position="337"/>
    </location>
</feature>
<dbReference type="PANTHER" id="PTHR43711">
    <property type="entry name" value="TWO-COMPONENT HISTIDINE KINASE"/>
    <property type="match status" value="1"/>
</dbReference>
<dbReference type="SMART" id="SM00387">
    <property type="entry name" value="HATPase_c"/>
    <property type="match status" value="1"/>
</dbReference>
<evidence type="ECO:0000256" key="3">
    <source>
        <dbReference type="ARBA" id="ARBA00022553"/>
    </source>
</evidence>
<keyword evidence="4" id="KW-0808">Transferase</keyword>
<accession>A0A1G7EZ61</accession>
<evidence type="ECO:0000256" key="6">
    <source>
        <dbReference type="ARBA" id="ARBA00023012"/>
    </source>
</evidence>
<keyword evidence="3" id="KW-0597">Phosphoprotein</keyword>
<dbReference type="Pfam" id="PF00512">
    <property type="entry name" value="HisKA"/>
    <property type="match status" value="1"/>
</dbReference>
<keyword evidence="7" id="KW-0175">Coiled coil</keyword>
<dbReference type="Gene3D" id="1.10.287.130">
    <property type="match status" value="1"/>
</dbReference>
<dbReference type="STRING" id="637679.GCA_001550055_01518"/>
<dbReference type="Proteomes" id="UP000183685">
    <property type="component" value="Unassembled WGS sequence"/>
</dbReference>
<evidence type="ECO:0000256" key="7">
    <source>
        <dbReference type="SAM" id="Coils"/>
    </source>
</evidence>
<dbReference type="InterPro" id="IPR004358">
    <property type="entry name" value="Sig_transdc_His_kin-like_C"/>
</dbReference>
<feature type="transmembrane region" description="Helical" evidence="8">
    <location>
        <begin position="349"/>
        <end position="367"/>
    </location>
</feature>
<proteinExistence type="predicted"/>
<dbReference type="PROSITE" id="PS50109">
    <property type="entry name" value="HIS_KIN"/>
    <property type="match status" value="1"/>
</dbReference>
<gene>
    <name evidence="10" type="ORF">SAMN04488071_3546</name>
</gene>
<dbReference type="InterPro" id="IPR036890">
    <property type="entry name" value="HATPase_C_sf"/>
</dbReference>
<dbReference type="InterPro" id="IPR003594">
    <property type="entry name" value="HATPase_dom"/>
</dbReference>
<dbReference type="SMART" id="SM00388">
    <property type="entry name" value="HisKA"/>
    <property type="match status" value="1"/>
</dbReference>
<protein>
    <recommendedName>
        <fullName evidence="2">histidine kinase</fullName>
        <ecNumber evidence="2">2.7.13.3</ecNumber>
    </recommendedName>
</protein>
<evidence type="ECO:0000256" key="1">
    <source>
        <dbReference type="ARBA" id="ARBA00000085"/>
    </source>
</evidence>
<dbReference type="EC" id="2.7.13.3" evidence="2"/>
<feature type="transmembrane region" description="Helical" evidence="8">
    <location>
        <begin position="261"/>
        <end position="281"/>
    </location>
</feature>
<evidence type="ECO:0000256" key="5">
    <source>
        <dbReference type="ARBA" id="ARBA00022777"/>
    </source>
</evidence>
<dbReference type="InterPro" id="IPR036097">
    <property type="entry name" value="HisK_dim/P_sf"/>
</dbReference>
<dbReference type="EMBL" id="FNAK01000009">
    <property type="protein sequence ID" value="SDE68877.1"/>
    <property type="molecule type" value="Genomic_DNA"/>
</dbReference>
<dbReference type="OrthoDB" id="9815202at2"/>
<dbReference type="SUPFAM" id="SSF55874">
    <property type="entry name" value="ATPase domain of HSP90 chaperone/DNA topoisomerase II/histidine kinase"/>
    <property type="match status" value="1"/>
</dbReference>
<dbReference type="CDD" id="cd00082">
    <property type="entry name" value="HisKA"/>
    <property type="match status" value="1"/>
</dbReference>
<dbReference type="Gene3D" id="3.30.565.10">
    <property type="entry name" value="Histidine kinase-like ATPase, C-terminal domain"/>
    <property type="match status" value="1"/>
</dbReference>
<evidence type="ECO:0000256" key="4">
    <source>
        <dbReference type="ARBA" id="ARBA00022679"/>
    </source>
</evidence>
<evidence type="ECO:0000259" key="9">
    <source>
        <dbReference type="PROSITE" id="PS50109"/>
    </source>
</evidence>
<reference evidence="10 11" key="1">
    <citation type="submission" date="2016-10" db="EMBL/GenBank/DDBJ databases">
        <authorList>
            <person name="de Groot N.N."/>
        </authorList>
    </citation>
    <scope>NUCLEOTIDE SEQUENCE [LARGE SCALE GENOMIC DNA]</scope>
    <source>
        <strain evidence="10 11">CGMCC 1.9109</strain>
    </source>
</reference>
<name>A0A1G7EZ61_9PROT</name>
<dbReference type="InterPro" id="IPR050736">
    <property type="entry name" value="Sensor_HK_Regulatory"/>
</dbReference>
<evidence type="ECO:0000256" key="2">
    <source>
        <dbReference type="ARBA" id="ARBA00012438"/>
    </source>
</evidence>
<feature type="transmembrane region" description="Helical" evidence="8">
    <location>
        <begin position="293"/>
        <end position="313"/>
    </location>
</feature>
<keyword evidence="5 10" id="KW-0418">Kinase</keyword>
<feature type="transmembrane region" description="Helical" evidence="8">
    <location>
        <begin position="197"/>
        <end position="217"/>
    </location>
</feature>
<sequence>MKGTWATFIGIILLLGAIAAGVGARADAPLPMAVTELKEGWRLVAGQLPAPEAAPALIDEAKSVSLPHIWEDDFGAGPTGSYGVATYIRHISLSAPASQYGLKTGKQRTVYRLYAVTRDQDGGAQVYDLGGNGQPGVNSEQGAAGRLFYVDLPFDATEFDLVVQVSNHIFPSAGFLWAPKIGPKAVLSKTHDIQISAAFLVAGFFFAVGFLTMLLSAWHTAGRYYYIGGGMLIVMAARTLLVDNYIWVIWPWLDLECALRAEYVGLLLLAPAYLWLVAELYPKESSRTLVQMVWTLCGLGLLVALFAPLPVMFRMRDPYLVVSFLVLAKIFHVFWVANRKRLPGSKWALWGGVVAVLGVALDTYLYIPVPRTSFETVPFAALVFTFVLLGLFTVRYRQEQDEKAFLSECLEKANAELKDRAEKLDLAQAEAAAALDLKNSFLSNLSSEIQTPLRTLVSFTERLTDQVGGISAPERTEYLRLIRSNSANLSKLMEDVLSVSDLESGRFEVSPEPTDPKEVADEVLAFVESVAHEKHILIDLKCDEAVMTIDRRLMRQALIKIVSNAVKFSPVNGVVTIRGSKAGPDFVFTVMDTGPGMAPGQISVAMSLLGGADKAKGLGLGLPLVARFMDLVGGSIQIDSIPDLGTTVTLSFPMTPQQS</sequence>
<dbReference type="InterPro" id="IPR003661">
    <property type="entry name" value="HisK_dim/P_dom"/>
</dbReference>
<keyword evidence="6" id="KW-0902">Two-component regulatory system</keyword>
<organism evidence="10 11">
    <name type="scientific">Kordiimonas lacus</name>
    <dbReference type="NCBI Taxonomy" id="637679"/>
    <lineage>
        <taxon>Bacteria</taxon>
        <taxon>Pseudomonadati</taxon>
        <taxon>Pseudomonadota</taxon>
        <taxon>Alphaproteobacteria</taxon>
        <taxon>Kordiimonadales</taxon>
        <taxon>Kordiimonadaceae</taxon>
        <taxon>Kordiimonas</taxon>
    </lineage>
</organism>
<feature type="transmembrane region" description="Helical" evidence="8">
    <location>
        <begin position="224"/>
        <end position="241"/>
    </location>
</feature>
<keyword evidence="11" id="KW-1185">Reference proteome</keyword>
<keyword evidence="8" id="KW-0472">Membrane</keyword>
<dbReference type="PRINTS" id="PR00344">
    <property type="entry name" value="BCTRLSENSOR"/>
</dbReference>
<dbReference type="SUPFAM" id="SSF47384">
    <property type="entry name" value="Homodimeric domain of signal transducing histidine kinase"/>
    <property type="match status" value="1"/>
</dbReference>
<dbReference type="InterPro" id="IPR005467">
    <property type="entry name" value="His_kinase_dom"/>
</dbReference>
<dbReference type="RefSeq" id="WP_068303352.1">
    <property type="nucleotide sequence ID" value="NZ_FNAK01000009.1"/>
</dbReference>
<dbReference type="Pfam" id="PF02518">
    <property type="entry name" value="HATPase_c"/>
    <property type="match status" value="1"/>
</dbReference>